<gene>
    <name evidence="2" type="ORF">E4N76_00525</name>
</gene>
<dbReference type="RefSeq" id="WP_255805648.1">
    <property type="nucleotide sequence ID" value="NZ_CP038802.1"/>
</dbReference>
<protein>
    <submittedName>
        <fullName evidence="2">Uncharacterized protein</fullName>
    </submittedName>
</protein>
<feature type="coiled-coil region" evidence="1">
    <location>
        <begin position="11"/>
        <end position="38"/>
    </location>
</feature>
<dbReference type="Proteomes" id="UP001059401">
    <property type="component" value="Chromosome"/>
</dbReference>
<keyword evidence="3" id="KW-1185">Reference proteome</keyword>
<name>A0ABY5HQK0_9SPIR</name>
<evidence type="ECO:0000256" key="1">
    <source>
        <dbReference type="SAM" id="Coils"/>
    </source>
</evidence>
<sequence>MKLLYKKLKYRQFNKHKIEKLKREYRRKKQKRRKYLTELEEYHKFVATHEVVTFPERLYLAGEDEAIFDSIKAAEEKDNIYLDFSKTKFIDIGSSIYIRAFIDHLNDEKKRHKILCWPKNKKMRQILKHIGVCNYNIRVIYPDIKCWEIKSWYKNDNVNYGKVMMEEILPKVLEGKVASQKFSYIASSLQEILSNCSEHAYTEDDEYKNYYLIAGEYEDPKYVKSNSFAFCILDRGQGFRSSLEKKSVFYKSCAKLGIKTDSDLLKAAIEGKITSKAGGKSTGRGTGLANVVDNVKTIKGSFYAYSDKGSYEVNLKKEQTRERKICIKGAILEMILPINEYDNIE</sequence>
<keyword evidence="1" id="KW-0175">Coiled coil</keyword>
<evidence type="ECO:0000313" key="3">
    <source>
        <dbReference type="Proteomes" id="UP001059401"/>
    </source>
</evidence>
<dbReference type="EMBL" id="CP038802">
    <property type="protein sequence ID" value="UTY27634.1"/>
    <property type="molecule type" value="Genomic_DNA"/>
</dbReference>
<evidence type="ECO:0000313" key="2">
    <source>
        <dbReference type="EMBL" id="UTY27634.1"/>
    </source>
</evidence>
<proteinExistence type="predicted"/>
<accession>A0ABY5HQK0</accession>
<organism evidence="2 3">
    <name type="scientific">Treponema putidum</name>
    <dbReference type="NCBI Taxonomy" id="221027"/>
    <lineage>
        <taxon>Bacteria</taxon>
        <taxon>Pseudomonadati</taxon>
        <taxon>Spirochaetota</taxon>
        <taxon>Spirochaetia</taxon>
        <taxon>Spirochaetales</taxon>
        <taxon>Treponemataceae</taxon>
        <taxon>Treponema</taxon>
    </lineage>
</organism>
<reference evidence="2" key="1">
    <citation type="submission" date="2019-04" db="EMBL/GenBank/DDBJ databases">
        <title>Whole genome sequencing of oral phylogroup 2 treponemes.</title>
        <authorList>
            <person name="Chan Y."/>
            <person name="Zeng H.H."/>
            <person name="Yu X.L."/>
            <person name="Leung W.K."/>
            <person name="Watt R.M."/>
        </authorList>
    </citation>
    <scope>NUCLEOTIDE SEQUENCE</scope>
    <source>
        <strain evidence="2">OMZ 847</strain>
    </source>
</reference>